<sequence>MGKNQEQKVPGGSSGGSAAAVAARMAPLALGTDTGGSVRQPAAYCGVVGLKPTYGLCSRYGIFAFASSLDQAGTLTNNVTDNAMLLEVIAGFDNKETTMVKHNNSYDYTSNLKNFSKDFSVGVIKEYEEFAINEEVKKAYLQTINKFKSMGATIKYVSFPRAEYVLPVYYIIAPVEAMSNFARFDGIRYGNRAEGKSLFEIYQNSRSNGFGKEVKSRILMGTYNVLKENFEFYIKACKVRTLIAQDFKDMLQEVDFIVTPTTSTPAFDLKSSSKLTALEMYYNDIFTVGISLAGLPAISIPTCVSSEGLPIGMQLIGNYYQELSLYQLAYRLEQEVNFNILPDLLQN</sequence>
<protein>
    <recommendedName>
        <fullName evidence="2">Amidase domain-containing protein</fullName>
    </recommendedName>
</protein>
<comment type="similarity">
    <text evidence="1">Belongs to the amidase family.</text>
</comment>
<accession>A0AAW2H642</accession>
<organism evidence="3">
    <name type="scientific">Menopon gallinae</name>
    <name type="common">poultry shaft louse</name>
    <dbReference type="NCBI Taxonomy" id="328185"/>
    <lineage>
        <taxon>Eukaryota</taxon>
        <taxon>Metazoa</taxon>
        <taxon>Ecdysozoa</taxon>
        <taxon>Arthropoda</taxon>
        <taxon>Hexapoda</taxon>
        <taxon>Insecta</taxon>
        <taxon>Pterygota</taxon>
        <taxon>Neoptera</taxon>
        <taxon>Paraneoptera</taxon>
        <taxon>Psocodea</taxon>
        <taxon>Troctomorpha</taxon>
        <taxon>Phthiraptera</taxon>
        <taxon>Amblycera</taxon>
        <taxon>Menoponidae</taxon>
        <taxon>Menopon</taxon>
    </lineage>
</organism>
<dbReference type="InterPro" id="IPR000120">
    <property type="entry name" value="Amidase"/>
</dbReference>
<dbReference type="EMBL" id="JARGDH010000093">
    <property type="protein sequence ID" value="KAL0263806.1"/>
    <property type="molecule type" value="Genomic_DNA"/>
</dbReference>
<dbReference type="InterPro" id="IPR020556">
    <property type="entry name" value="Amidase_CS"/>
</dbReference>
<gene>
    <name evidence="3" type="ORF">PYX00_011105</name>
</gene>
<comment type="caution">
    <text evidence="3">The sequence shown here is derived from an EMBL/GenBank/DDBJ whole genome shotgun (WGS) entry which is preliminary data.</text>
</comment>
<dbReference type="AlphaFoldDB" id="A0AAW2H642"/>
<dbReference type="PROSITE" id="PS00571">
    <property type="entry name" value="AMIDASES"/>
    <property type="match status" value="1"/>
</dbReference>
<dbReference type="Gene3D" id="3.90.1300.10">
    <property type="entry name" value="Amidase signature (AS) domain"/>
    <property type="match status" value="1"/>
</dbReference>
<dbReference type="Pfam" id="PF01425">
    <property type="entry name" value="Amidase"/>
    <property type="match status" value="1"/>
</dbReference>
<name>A0AAW2H642_9NEOP</name>
<feature type="domain" description="Amidase" evidence="2">
    <location>
        <begin position="6"/>
        <end position="323"/>
    </location>
</feature>
<dbReference type="PANTHER" id="PTHR11895:SF151">
    <property type="entry name" value="GLUTAMYL-TRNA(GLN) AMIDOTRANSFERASE SUBUNIT A"/>
    <property type="match status" value="1"/>
</dbReference>
<dbReference type="PANTHER" id="PTHR11895">
    <property type="entry name" value="TRANSAMIDASE"/>
    <property type="match status" value="1"/>
</dbReference>
<proteinExistence type="inferred from homology"/>
<dbReference type="InterPro" id="IPR036928">
    <property type="entry name" value="AS_sf"/>
</dbReference>
<evidence type="ECO:0000259" key="2">
    <source>
        <dbReference type="Pfam" id="PF01425"/>
    </source>
</evidence>
<dbReference type="GO" id="GO:0003824">
    <property type="term" value="F:catalytic activity"/>
    <property type="evidence" value="ECO:0007669"/>
    <property type="project" value="InterPro"/>
</dbReference>
<evidence type="ECO:0000256" key="1">
    <source>
        <dbReference type="ARBA" id="ARBA00009199"/>
    </source>
</evidence>
<evidence type="ECO:0000313" key="3">
    <source>
        <dbReference type="EMBL" id="KAL0263806.1"/>
    </source>
</evidence>
<dbReference type="InterPro" id="IPR023631">
    <property type="entry name" value="Amidase_dom"/>
</dbReference>
<reference evidence="3" key="1">
    <citation type="journal article" date="2024" name="Gigascience">
        <title>Chromosome-level genome of the poultry shaft louse Menopon gallinae provides insight into the host-switching and adaptive evolution of parasitic lice.</title>
        <authorList>
            <person name="Xu Y."/>
            <person name="Ma L."/>
            <person name="Liu S."/>
            <person name="Liang Y."/>
            <person name="Liu Q."/>
            <person name="He Z."/>
            <person name="Tian L."/>
            <person name="Duan Y."/>
            <person name="Cai W."/>
            <person name="Li H."/>
            <person name="Song F."/>
        </authorList>
    </citation>
    <scope>NUCLEOTIDE SEQUENCE</scope>
    <source>
        <strain evidence="3">Cailab_2023a</strain>
    </source>
</reference>
<dbReference type="SUPFAM" id="SSF75304">
    <property type="entry name" value="Amidase signature (AS) enzymes"/>
    <property type="match status" value="1"/>
</dbReference>